<dbReference type="Pfam" id="PF02875">
    <property type="entry name" value="Mur_ligase_C"/>
    <property type="match status" value="1"/>
</dbReference>
<dbReference type="SUPFAM" id="SSF53623">
    <property type="entry name" value="MurD-like peptide ligases, catalytic domain"/>
    <property type="match status" value="1"/>
</dbReference>
<keyword evidence="6 10" id="KW-0133">Cell shape</keyword>
<name>A0AAJ1BKB7_9GAMM</name>
<dbReference type="GO" id="GO:0005737">
    <property type="term" value="C:cytoplasm"/>
    <property type="evidence" value="ECO:0007669"/>
    <property type="project" value="UniProtKB-SubCell"/>
</dbReference>
<reference evidence="15 16" key="1">
    <citation type="submission" date="2022-02" db="EMBL/GenBank/DDBJ databases">
        <title>The genome sequence of Shewanella sp. 3B26.</title>
        <authorList>
            <person name="Du J."/>
        </authorList>
    </citation>
    <scope>NUCLEOTIDE SEQUENCE [LARGE SCALE GENOMIC DNA]</scope>
    <source>
        <strain evidence="15 16">3B26</strain>
    </source>
</reference>
<evidence type="ECO:0000256" key="10">
    <source>
        <dbReference type="HAMAP-Rule" id="MF_02019"/>
    </source>
</evidence>
<evidence type="ECO:0000256" key="1">
    <source>
        <dbReference type="ARBA" id="ARBA00022490"/>
    </source>
</evidence>
<evidence type="ECO:0000259" key="13">
    <source>
        <dbReference type="Pfam" id="PF02875"/>
    </source>
</evidence>
<dbReference type="HAMAP" id="MF_02019">
    <property type="entry name" value="MurF"/>
    <property type="match status" value="1"/>
</dbReference>
<evidence type="ECO:0000313" key="15">
    <source>
        <dbReference type="EMBL" id="MCH4296378.1"/>
    </source>
</evidence>
<protein>
    <recommendedName>
        <fullName evidence="10 11">UDP-N-acetylmuramoyl-tripeptide--D-alanyl-D-alanine ligase</fullName>
        <ecNumber evidence="10 11">6.3.2.10</ecNumber>
    </recommendedName>
    <alternativeName>
        <fullName evidence="10">D-alanyl-D-alanine-adding enzyme</fullName>
    </alternativeName>
</protein>
<dbReference type="SUPFAM" id="SSF63418">
    <property type="entry name" value="MurE/MurF N-terminal domain"/>
    <property type="match status" value="1"/>
</dbReference>
<dbReference type="InterPro" id="IPR000713">
    <property type="entry name" value="Mur_ligase_N"/>
</dbReference>
<evidence type="ECO:0000259" key="14">
    <source>
        <dbReference type="Pfam" id="PF08245"/>
    </source>
</evidence>
<dbReference type="GO" id="GO:0047480">
    <property type="term" value="F:UDP-N-acetylmuramoyl-tripeptide-D-alanyl-D-alanine ligase activity"/>
    <property type="evidence" value="ECO:0007669"/>
    <property type="project" value="UniProtKB-UniRule"/>
</dbReference>
<evidence type="ECO:0000256" key="9">
    <source>
        <dbReference type="ARBA" id="ARBA00023316"/>
    </source>
</evidence>
<dbReference type="InterPro" id="IPR013221">
    <property type="entry name" value="Mur_ligase_cen"/>
</dbReference>
<dbReference type="InterPro" id="IPR005863">
    <property type="entry name" value="UDP-N-AcMur_synth"/>
</dbReference>
<dbReference type="NCBIfam" id="TIGR01143">
    <property type="entry name" value="murF"/>
    <property type="match status" value="1"/>
</dbReference>
<dbReference type="Proteomes" id="UP001297581">
    <property type="component" value="Unassembled WGS sequence"/>
</dbReference>
<organism evidence="15 16">
    <name type="scientific">Shewanella zhuhaiensis</name>
    <dbReference type="NCBI Taxonomy" id="2919576"/>
    <lineage>
        <taxon>Bacteria</taxon>
        <taxon>Pseudomonadati</taxon>
        <taxon>Pseudomonadota</taxon>
        <taxon>Gammaproteobacteria</taxon>
        <taxon>Alteromonadales</taxon>
        <taxon>Shewanellaceae</taxon>
        <taxon>Shewanella</taxon>
    </lineage>
</organism>
<feature type="domain" description="Mur ligase N-terminal catalytic" evidence="12">
    <location>
        <begin position="24"/>
        <end position="71"/>
    </location>
</feature>
<accession>A0AAJ1BKB7</accession>
<feature type="binding site" evidence="10">
    <location>
        <begin position="107"/>
        <end position="113"/>
    </location>
    <ligand>
        <name>ATP</name>
        <dbReference type="ChEBI" id="CHEBI:30616"/>
    </ligand>
</feature>
<dbReference type="EMBL" id="JAKUDL010000009">
    <property type="protein sequence ID" value="MCH4296378.1"/>
    <property type="molecule type" value="Genomic_DNA"/>
</dbReference>
<evidence type="ECO:0000256" key="3">
    <source>
        <dbReference type="ARBA" id="ARBA00022618"/>
    </source>
</evidence>
<dbReference type="GO" id="GO:0051301">
    <property type="term" value="P:cell division"/>
    <property type="evidence" value="ECO:0007669"/>
    <property type="project" value="UniProtKB-KW"/>
</dbReference>
<comment type="caution">
    <text evidence="15">The sequence shown here is derived from an EMBL/GenBank/DDBJ whole genome shotgun (WGS) entry which is preliminary data.</text>
</comment>
<dbReference type="Gene3D" id="3.40.1390.10">
    <property type="entry name" value="MurE/MurF, N-terminal domain"/>
    <property type="match status" value="1"/>
</dbReference>
<comment type="pathway">
    <text evidence="10 11">Cell wall biogenesis; peptidoglycan biosynthesis.</text>
</comment>
<dbReference type="InterPro" id="IPR035911">
    <property type="entry name" value="MurE/MurF_N"/>
</dbReference>
<evidence type="ECO:0000256" key="6">
    <source>
        <dbReference type="ARBA" id="ARBA00022960"/>
    </source>
</evidence>
<dbReference type="PANTHER" id="PTHR43024">
    <property type="entry name" value="UDP-N-ACETYLMURAMOYL-TRIPEPTIDE--D-ALANYL-D-ALANINE LIGASE"/>
    <property type="match status" value="1"/>
</dbReference>
<sequence length="455" mass="48067">MIPLKLSELANATDGTLLGEDVVIHHLSSDSRQMTPGSLFVALKGERFDGHTFADKAVELGASALLVERELPFAVPQLLVADPQKAMGRIGALVRDRVNPVCVALTGSNGKTSVKEMVATVLAQRHSVLFTAGNFNNEIGVPLTLLRLEAGHEFGVFELGANHKGEIDYTSSLVRPRVSLVNNVGSAHLEGFGSEAGVAQAKSEIYHHLAEDGVGIVNADDRYADVMLAKLQGKQVLRFGLGSDADVTAREVACDAFGRHSFVLCHGGSHARVTLPLAGRHQVHNALATAAICIALGLALDEIAQGLGKLAPVKGRMLPVELGRITVVDDTYNANPNSVGVAIDWLKEICANRILVLGDLGELGDNAALLHGQLGERAKEAGLDSLFCLGSLSRQASEAFGSEHFVELDALVSNLIKHINGVEGQVTLLVKGSRSAAMERVVEALTAAHGRGELV</sequence>
<keyword evidence="16" id="KW-1185">Reference proteome</keyword>
<dbReference type="InterPro" id="IPR036565">
    <property type="entry name" value="Mur-like_cat_sf"/>
</dbReference>
<dbReference type="InterPro" id="IPR051046">
    <property type="entry name" value="MurCDEF_CellWall_CoF430Synth"/>
</dbReference>
<keyword evidence="8 10" id="KW-0131">Cell cycle</keyword>
<keyword evidence="5 10" id="KW-0067">ATP-binding</keyword>
<comment type="subcellular location">
    <subcellularLocation>
        <location evidence="10 11">Cytoplasm</location>
    </subcellularLocation>
</comment>
<comment type="catalytic activity">
    <reaction evidence="10 11">
        <text>D-alanyl-D-alanine + UDP-N-acetyl-alpha-D-muramoyl-L-alanyl-gamma-D-glutamyl-meso-2,6-diaminopimelate + ATP = UDP-N-acetyl-alpha-D-muramoyl-L-alanyl-gamma-D-glutamyl-meso-2,6-diaminopimeloyl-D-alanyl-D-alanine + ADP + phosphate + H(+)</text>
        <dbReference type="Rhea" id="RHEA:28374"/>
        <dbReference type="ChEBI" id="CHEBI:15378"/>
        <dbReference type="ChEBI" id="CHEBI:30616"/>
        <dbReference type="ChEBI" id="CHEBI:43474"/>
        <dbReference type="ChEBI" id="CHEBI:57822"/>
        <dbReference type="ChEBI" id="CHEBI:61386"/>
        <dbReference type="ChEBI" id="CHEBI:83905"/>
        <dbReference type="ChEBI" id="CHEBI:456216"/>
        <dbReference type="EC" id="6.3.2.10"/>
    </reaction>
</comment>
<keyword evidence="7 10" id="KW-0573">Peptidoglycan synthesis</keyword>
<evidence type="ECO:0000256" key="2">
    <source>
        <dbReference type="ARBA" id="ARBA00022598"/>
    </source>
</evidence>
<comment type="function">
    <text evidence="10 11">Involved in cell wall formation. Catalyzes the final step in the synthesis of UDP-N-acetylmuramoyl-pentapeptide, the precursor of murein.</text>
</comment>
<dbReference type="EC" id="6.3.2.10" evidence="10 11"/>
<feature type="domain" description="Mur ligase central" evidence="14">
    <location>
        <begin position="106"/>
        <end position="292"/>
    </location>
</feature>
<dbReference type="AlphaFoldDB" id="A0AAJ1BKB7"/>
<dbReference type="InterPro" id="IPR036615">
    <property type="entry name" value="Mur_ligase_C_dom_sf"/>
</dbReference>
<keyword evidence="2 10" id="KW-0436">Ligase</keyword>
<evidence type="ECO:0000313" key="16">
    <source>
        <dbReference type="Proteomes" id="UP001297581"/>
    </source>
</evidence>
<dbReference type="Pfam" id="PF01225">
    <property type="entry name" value="Mur_ligase"/>
    <property type="match status" value="1"/>
</dbReference>
<dbReference type="Gene3D" id="3.90.190.20">
    <property type="entry name" value="Mur ligase, C-terminal domain"/>
    <property type="match status" value="1"/>
</dbReference>
<dbReference type="GO" id="GO:0008360">
    <property type="term" value="P:regulation of cell shape"/>
    <property type="evidence" value="ECO:0007669"/>
    <property type="project" value="UniProtKB-KW"/>
</dbReference>
<dbReference type="Pfam" id="PF08245">
    <property type="entry name" value="Mur_ligase_M"/>
    <property type="match status" value="1"/>
</dbReference>
<dbReference type="SUPFAM" id="SSF53244">
    <property type="entry name" value="MurD-like peptide ligases, peptide-binding domain"/>
    <property type="match status" value="1"/>
</dbReference>
<keyword evidence="9 10" id="KW-0961">Cell wall biogenesis/degradation</keyword>
<dbReference type="Gene3D" id="3.40.1190.10">
    <property type="entry name" value="Mur-like, catalytic domain"/>
    <property type="match status" value="1"/>
</dbReference>
<proteinExistence type="inferred from homology"/>
<comment type="similarity">
    <text evidence="10">Belongs to the MurCDEF family. MurF subfamily.</text>
</comment>
<evidence type="ECO:0000256" key="8">
    <source>
        <dbReference type="ARBA" id="ARBA00023306"/>
    </source>
</evidence>
<evidence type="ECO:0000259" key="12">
    <source>
        <dbReference type="Pfam" id="PF01225"/>
    </source>
</evidence>
<feature type="domain" description="Mur ligase C-terminal" evidence="13">
    <location>
        <begin position="315"/>
        <end position="434"/>
    </location>
</feature>
<dbReference type="GO" id="GO:0005524">
    <property type="term" value="F:ATP binding"/>
    <property type="evidence" value="ECO:0007669"/>
    <property type="project" value="UniProtKB-UniRule"/>
</dbReference>
<dbReference type="GO" id="GO:0071555">
    <property type="term" value="P:cell wall organization"/>
    <property type="evidence" value="ECO:0007669"/>
    <property type="project" value="UniProtKB-KW"/>
</dbReference>
<keyword evidence="1 10" id="KW-0963">Cytoplasm</keyword>
<evidence type="ECO:0000256" key="5">
    <source>
        <dbReference type="ARBA" id="ARBA00022840"/>
    </source>
</evidence>
<keyword evidence="4 10" id="KW-0547">Nucleotide-binding</keyword>
<dbReference type="PANTHER" id="PTHR43024:SF1">
    <property type="entry name" value="UDP-N-ACETYLMURAMOYL-TRIPEPTIDE--D-ALANYL-D-ALANINE LIGASE"/>
    <property type="match status" value="1"/>
</dbReference>
<evidence type="ECO:0000256" key="7">
    <source>
        <dbReference type="ARBA" id="ARBA00022984"/>
    </source>
</evidence>
<keyword evidence="3 10" id="KW-0132">Cell division</keyword>
<dbReference type="RefSeq" id="WP_240592430.1">
    <property type="nucleotide sequence ID" value="NZ_JAKUDL010000009.1"/>
</dbReference>
<dbReference type="GO" id="GO:0009252">
    <property type="term" value="P:peptidoglycan biosynthetic process"/>
    <property type="evidence" value="ECO:0007669"/>
    <property type="project" value="UniProtKB-UniRule"/>
</dbReference>
<evidence type="ECO:0000256" key="4">
    <source>
        <dbReference type="ARBA" id="ARBA00022741"/>
    </source>
</evidence>
<dbReference type="InterPro" id="IPR004101">
    <property type="entry name" value="Mur_ligase_C"/>
</dbReference>
<evidence type="ECO:0000256" key="11">
    <source>
        <dbReference type="RuleBase" id="RU004136"/>
    </source>
</evidence>
<gene>
    <name evidence="10 15" type="primary">murF</name>
    <name evidence="15" type="ORF">MJ923_18860</name>
</gene>